<dbReference type="OrthoDB" id="1349797at2"/>
<gene>
    <name evidence="1" type="ORF">EG240_15930</name>
</gene>
<keyword evidence="2" id="KW-1185">Reference proteome</keyword>
<name>A0A3P3VV48_9FLAO</name>
<proteinExistence type="predicted"/>
<reference evidence="1 2" key="1">
    <citation type="submission" date="2018-11" db="EMBL/GenBank/DDBJ databases">
        <title>Flavobacterium sp. nov., YIM 102701-2 draft genome.</title>
        <authorList>
            <person name="Li G."/>
            <person name="Jiang Y."/>
        </authorList>
    </citation>
    <scope>NUCLEOTIDE SEQUENCE [LARGE SCALE GENOMIC DNA]</scope>
    <source>
        <strain evidence="1 2">YIM 102701-2</strain>
    </source>
</reference>
<dbReference type="RefSeq" id="WP_125020326.1">
    <property type="nucleotide sequence ID" value="NZ_RQVQ01000074.1"/>
</dbReference>
<dbReference type="AlphaFoldDB" id="A0A3P3VV48"/>
<evidence type="ECO:0000313" key="1">
    <source>
        <dbReference type="EMBL" id="RRJ86682.1"/>
    </source>
</evidence>
<protein>
    <submittedName>
        <fullName evidence="1">Uncharacterized protein</fullName>
    </submittedName>
</protein>
<comment type="caution">
    <text evidence="1">The sequence shown here is derived from an EMBL/GenBank/DDBJ whole genome shotgun (WGS) entry which is preliminary data.</text>
</comment>
<evidence type="ECO:0000313" key="2">
    <source>
        <dbReference type="Proteomes" id="UP000275719"/>
    </source>
</evidence>
<organism evidence="1 2">
    <name type="scientific">Paenimyroides tangerinum</name>
    <dbReference type="NCBI Taxonomy" id="2488728"/>
    <lineage>
        <taxon>Bacteria</taxon>
        <taxon>Pseudomonadati</taxon>
        <taxon>Bacteroidota</taxon>
        <taxon>Flavobacteriia</taxon>
        <taxon>Flavobacteriales</taxon>
        <taxon>Flavobacteriaceae</taxon>
        <taxon>Paenimyroides</taxon>
    </lineage>
</organism>
<sequence length="232" mass="27798">MDKKIHIKTKEEIIHLLFKRGSEHRMKDFIEKGEMYFNTLEYMRAGEKDDHRQDLDEGLIKRNHLKKCKIQLFRNDKYLDNIDPEFTFNDVDVVLKDGFTNGNIYSLTGLFNKQLKSNLKIDIKEFGESLVIIKNPRVFMERVIKKLDELKLDYKYRPVQYYDDDHSGNLSTFHKRVKYKDQNEFRFFINCKNKHEPITIQIGDLRDIAVKYDNPLEMKLNLTDGRELLLNL</sequence>
<accession>A0A3P3VV48</accession>
<dbReference type="EMBL" id="RQVQ01000074">
    <property type="protein sequence ID" value="RRJ86682.1"/>
    <property type="molecule type" value="Genomic_DNA"/>
</dbReference>
<dbReference type="Proteomes" id="UP000275719">
    <property type="component" value="Unassembled WGS sequence"/>
</dbReference>